<evidence type="ECO:0000313" key="6">
    <source>
        <dbReference type="EMBL" id="BAC15117.1"/>
    </source>
</evidence>
<protein>
    <submittedName>
        <fullName evidence="6">Microcin immunity protein</fullName>
    </submittedName>
</protein>
<proteinExistence type="inferred from homology"/>
<dbReference type="PIRSF" id="PIRSF028757">
    <property type="entry name" value="LD-carboxypeptidase"/>
    <property type="match status" value="1"/>
</dbReference>
<dbReference type="Pfam" id="PF02016">
    <property type="entry name" value="Peptidase_S66"/>
    <property type="match status" value="1"/>
</dbReference>
<feature type="domain" description="LD-carboxypeptidase N-terminal" evidence="4">
    <location>
        <begin position="14"/>
        <end position="135"/>
    </location>
</feature>
<dbReference type="PhylomeDB" id="Q8ELQ8"/>
<evidence type="ECO:0000259" key="5">
    <source>
        <dbReference type="Pfam" id="PF17676"/>
    </source>
</evidence>
<dbReference type="PANTHER" id="PTHR30237">
    <property type="entry name" value="MURAMOYLTETRAPEPTIDE CARBOXYPEPTIDASE"/>
    <property type="match status" value="1"/>
</dbReference>
<dbReference type="GO" id="GO:0016787">
    <property type="term" value="F:hydrolase activity"/>
    <property type="evidence" value="ECO:0007669"/>
    <property type="project" value="UniProtKB-KW"/>
</dbReference>
<keyword evidence="2" id="KW-0378">Hydrolase</keyword>
<dbReference type="SUPFAM" id="SSF141986">
    <property type="entry name" value="LD-carboxypeptidase A C-terminal domain-like"/>
    <property type="match status" value="1"/>
</dbReference>
<feature type="active site" description="Charge relay system" evidence="3">
    <location>
        <position position="243"/>
    </location>
</feature>
<dbReference type="eggNOG" id="COG1619">
    <property type="taxonomic scope" value="Bacteria"/>
</dbReference>
<dbReference type="RefSeq" id="WP_011067558.1">
    <property type="nucleotide sequence ID" value="NC_004193.1"/>
</dbReference>
<dbReference type="OrthoDB" id="9807329at2"/>
<accession>Q8ELQ8</accession>
<dbReference type="CDD" id="cd07062">
    <property type="entry name" value="Peptidase_S66_mccF_like"/>
    <property type="match status" value="1"/>
</dbReference>
<evidence type="ECO:0000259" key="4">
    <source>
        <dbReference type="Pfam" id="PF02016"/>
    </source>
</evidence>
<dbReference type="AlphaFoldDB" id="Q8ELQ8"/>
<feature type="active site" description="Nucleophile" evidence="3">
    <location>
        <position position="116"/>
    </location>
</feature>
<name>Q8ELQ8_OCEIH</name>
<dbReference type="Proteomes" id="UP000000822">
    <property type="component" value="Chromosome"/>
</dbReference>
<dbReference type="PANTHER" id="PTHR30237:SF4">
    <property type="entry name" value="LD-CARBOXYPEPTIDASE C-TERMINAL DOMAIN-CONTAINING PROTEIN"/>
    <property type="match status" value="1"/>
</dbReference>
<dbReference type="Gene3D" id="3.50.30.60">
    <property type="entry name" value="LD-carboxypeptidase A C-terminal domain-like"/>
    <property type="match status" value="1"/>
</dbReference>
<gene>
    <name evidence="6" type="ordered locus">OB3161</name>
</gene>
<reference evidence="6 7" key="1">
    <citation type="journal article" date="2001" name="FEMS Microbiol. Lett.">
        <title>Oceanobacillus iheyensis gen. nov., sp. nov., a deep-sea extremely halotolerant and alkaliphilic species isolated from a depth of 1050 m on the Iheya Ridge.</title>
        <authorList>
            <person name="Lu J."/>
            <person name="Nogi Y."/>
            <person name="Takami H."/>
        </authorList>
    </citation>
    <scope>NUCLEOTIDE SEQUENCE [LARGE SCALE GENOMIC DNA]</scope>
    <source>
        <strain evidence="7">DSM 14371 / CIP 107618 / JCM 11309 / KCTC 3954 / HTE831</strain>
    </source>
</reference>
<evidence type="ECO:0000256" key="3">
    <source>
        <dbReference type="PIRSR" id="PIRSR028757-1"/>
    </source>
</evidence>
<organism evidence="6 7">
    <name type="scientific">Oceanobacillus iheyensis (strain DSM 14371 / CIP 107618 / JCM 11309 / KCTC 3954 / HTE831)</name>
    <dbReference type="NCBI Taxonomy" id="221109"/>
    <lineage>
        <taxon>Bacteria</taxon>
        <taxon>Bacillati</taxon>
        <taxon>Bacillota</taxon>
        <taxon>Bacilli</taxon>
        <taxon>Bacillales</taxon>
        <taxon>Bacillaceae</taxon>
        <taxon>Oceanobacillus</taxon>
    </lineage>
</organism>
<dbReference type="Pfam" id="PF17676">
    <property type="entry name" value="Peptidase_S66C"/>
    <property type="match status" value="1"/>
</dbReference>
<dbReference type="SUPFAM" id="SSF52317">
    <property type="entry name" value="Class I glutamine amidotransferase-like"/>
    <property type="match status" value="1"/>
</dbReference>
<dbReference type="Gene3D" id="3.40.50.10740">
    <property type="entry name" value="Class I glutamine amidotransferase-like"/>
    <property type="match status" value="1"/>
</dbReference>
<dbReference type="InterPro" id="IPR003507">
    <property type="entry name" value="S66_fam"/>
</dbReference>
<feature type="active site" description="Charge relay system" evidence="3">
    <location>
        <position position="313"/>
    </location>
</feature>
<keyword evidence="7" id="KW-1185">Reference proteome</keyword>
<evidence type="ECO:0000256" key="2">
    <source>
        <dbReference type="ARBA" id="ARBA00022801"/>
    </source>
</evidence>
<comment type="similarity">
    <text evidence="1">Belongs to the peptidase S66 family.</text>
</comment>
<dbReference type="HOGENOM" id="CLU_034346_1_0_9"/>
<reference evidence="6 7" key="2">
    <citation type="journal article" date="2002" name="Nucleic Acids Res.">
        <title>Genome sequence of Oceanobacillus iheyensis isolated from the Iheya Ridge and its unexpected adaptive capabilities to extreme environments.</title>
        <authorList>
            <person name="Takami H."/>
            <person name="Takaki Y."/>
            <person name="Uchiyama I."/>
        </authorList>
    </citation>
    <scope>NUCLEOTIDE SEQUENCE [LARGE SCALE GENOMIC DNA]</scope>
    <source>
        <strain evidence="7">DSM 14371 / CIP 107618 / JCM 11309 / KCTC 3954 / HTE831</strain>
    </source>
</reference>
<dbReference type="KEGG" id="oih:OB3161"/>
<dbReference type="InterPro" id="IPR040921">
    <property type="entry name" value="Peptidase_S66C"/>
</dbReference>
<feature type="domain" description="LD-carboxypeptidase C-terminal" evidence="5">
    <location>
        <begin position="209"/>
        <end position="327"/>
    </location>
</feature>
<sequence>MLIKPPKLQAGDKVATISLSWGGAGEEQLQWRYDQGVKRLEEVFGLQVVPTPNSLKGEAYLHEHPEARAKDLMEAFEDPEIKAIISNIGGEDSIRLLPYIDFDIIQKNPKIFLGYSDTTISHFFCYKAGVSSFYGPAVMTDFAENVEMDPYTIKHIHNTLFSNEIIGDIEPPEQWTSDYLEWDVKNKDTKRTTYPNKTYEILQGEGIVQGRLIGGCIDSMESIKGTSLWPEINHWKNSILFFETSEEEPKPDLLARWLQNYATQGILQNANGIIFAKPHRETYYEEYKQVITAVLKENGLSKLPVLYNVSFGHSEPKATLPYGRMAGINCNQATFSIMESAVLE</sequence>
<dbReference type="InterPro" id="IPR027478">
    <property type="entry name" value="LdcA_N"/>
</dbReference>
<evidence type="ECO:0000256" key="1">
    <source>
        <dbReference type="ARBA" id="ARBA00010233"/>
    </source>
</evidence>
<evidence type="ECO:0000313" key="7">
    <source>
        <dbReference type="Proteomes" id="UP000000822"/>
    </source>
</evidence>
<dbReference type="InterPro" id="IPR040449">
    <property type="entry name" value="Peptidase_S66_N"/>
</dbReference>
<dbReference type="STRING" id="221109.gene:10735413"/>
<dbReference type="EMBL" id="BA000028">
    <property type="protein sequence ID" value="BAC15117.1"/>
    <property type="molecule type" value="Genomic_DNA"/>
</dbReference>
<dbReference type="InterPro" id="IPR027461">
    <property type="entry name" value="Carboxypeptidase_A_C_sf"/>
</dbReference>
<dbReference type="InterPro" id="IPR029062">
    <property type="entry name" value="Class_I_gatase-like"/>
</dbReference>